<reference evidence="2 3" key="1">
    <citation type="submission" date="2016-07" db="EMBL/GenBank/DDBJ databases">
        <title>Multiple horizontal gene transfer events from other fungi enriched the ability of initially mycotrophic Trichoderma (Ascomycota) to feed on dead plant biomass.</title>
        <authorList>
            <consortium name="DOE Joint Genome Institute"/>
            <person name="Aerts A."/>
            <person name="Atanasova L."/>
            <person name="Chenthamara K."/>
            <person name="Zhang J."/>
            <person name="Grujic M."/>
            <person name="Henrissat B."/>
            <person name="Kuo A."/>
            <person name="Salamov A."/>
            <person name="Lipzen A."/>
            <person name="Labutti K."/>
            <person name="Barry K."/>
            <person name="Miao Y."/>
            <person name="Rahimi M.J."/>
            <person name="Shen Q."/>
            <person name="Grigoriev I.V."/>
            <person name="Kubicek C.P."/>
            <person name="Druzhinina I.S."/>
        </authorList>
    </citation>
    <scope>NUCLEOTIDE SEQUENCE [LARGE SCALE GENOMIC DNA]</scope>
    <source>
        <strain evidence="2 3">CBS 433.97</strain>
    </source>
</reference>
<evidence type="ECO:0000313" key="3">
    <source>
        <dbReference type="Proteomes" id="UP000240493"/>
    </source>
</evidence>
<name>A0A2T3Z4B4_TRIA4</name>
<accession>A0A2T3Z4B4</accession>
<evidence type="ECO:0000256" key="1">
    <source>
        <dbReference type="SAM" id="Phobius"/>
    </source>
</evidence>
<evidence type="ECO:0000313" key="2">
    <source>
        <dbReference type="EMBL" id="PTB39590.1"/>
    </source>
</evidence>
<gene>
    <name evidence="2" type="ORF">M441DRAFT_440685</name>
</gene>
<keyword evidence="1" id="KW-0472">Membrane</keyword>
<keyword evidence="3" id="KW-1185">Reference proteome</keyword>
<organism evidence="2 3">
    <name type="scientific">Trichoderma asperellum (strain ATCC 204424 / CBS 433.97 / NBRC 101777)</name>
    <dbReference type="NCBI Taxonomy" id="1042311"/>
    <lineage>
        <taxon>Eukaryota</taxon>
        <taxon>Fungi</taxon>
        <taxon>Dikarya</taxon>
        <taxon>Ascomycota</taxon>
        <taxon>Pezizomycotina</taxon>
        <taxon>Sordariomycetes</taxon>
        <taxon>Hypocreomycetidae</taxon>
        <taxon>Hypocreales</taxon>
        <taxon>Hypocreaceae</taxon>
        <taxon>Trichoderma</taxon>
    </lineage>
</organism>
<keyword evidence="1" id="KW-1133">Transmembrane helix</keyword>
<protein>
    <submittedName>
        <fullName evidence="2">Uncharacterized protein</fullName>
    </submittedName>
</protein>
<dbReference type="AlphaFoldDB" id="A0A2T3Z4B4"/>
<proteinExistence type="predicted"/>
<keyword evidence="1" id="KW-0812">Transmembrane</keyword>
<feature type="transmembrane region" description="Helical" evidence="1">
    <location>
        <begin position="7"/>
        <end position="33"/>
    </location>
</feature>
<dbReference type="Proteomes" id="UP000240493">
    <property type="component" value="Unassembled WGS sequence"/>
</dbReference>
<sequence length="81" mass="9543">MLKEAEATYYFCELCLYCFFFLFCFFLSFSVLWRDGGCTACPSRGSCPFPTTDRRMSGTDWYVDTGFDRRNQHSINIHCMK</sequence>
<dbReference type="EMBL" id="KZ679264">
    <property type="protein sequence ID" value="PTB39590.1"/>
    <property type="molecule type" value="Genomic_DNA"/>
</dbReference>